<dbReference type="Pfam" id="PF00668">
    <property type="entry name" value="Condensation"/>
    <property type="match status" value="1"/>
</dbReference>
<reference evidence="3 4" key="1">
    <citation type="submission" date="2023-02" db="EMBL/GenBank/DDBJ databases">
        <authorList>
            <person name="Mo P."/>
        </authorList>
    </citation>
    <scope>NUCLEOTIDE SEQUENCE [LARGE SCALE GENOMIC DNA]</scope>
    <source>
        <strain evidence="3 4">HUAS 3</strain>
    </source>
</reference>
<dbReference type="InterPro" id="IPR023213">
    <property type="entry name" value="CAT-like_dom_sf"/>
</dbReference>
<evidence type="ECO:0000259" key="2">
    <source>
        <dbReference type="Pfam" id="PF00668"/>
    </source>
</evidence>
<dbReference type="Gene3D" id="3.30.559.10">
    <property type="entry name" value="Chloramphenicol acetyltransferase-like domain"/>
    <property type="match status" value="1"/>
</dbReference>
<dbReference type="Gene3D" id="3.30.559.30">
    <property type="entry name" value="Nonribosomal peptide synthetase, condensation domain"/>
    <property type="match status" value="1"/>
</dbReference>
<dbReference type="RefSeq" id="WP_275028908.1">
    <property type="nucleotide sequence ID" value="NZ_CP118615.1"/>
</dbReference>
<dbReference type="Proteomes" id="UP001219605">
    <property type="component" value="Chromosome"/>
</dbReference>
<proteinExistence type="predicted"/>
<evidence type="ECO:0000313" key="3">
    <source>
        <dbReference type="EMBL" id="WDZ82634.1"/>
    </source>
</evidence>
<protein>
    <submittedName>
        <fullName evidence="3">Condensation domain-containing protein</fullName>
    </submittedName>
</protein>
<evidence type="ECO:0000256" key="1">
    <source>
        <dbReference type="SAM" id="MobiDB-lite"/>
    </source>
</evidence>
<name>A0ABY7ZKY5_9ACTN</name>
<sequence length="488" mass="53201">MITESSAEFEFHGGRARSAPLAWGQQGTWDVIRHWYPETKPFFVLTRWLPVPLLLELGDVLEELAELMRRHEALRTLYHASERGEVTQEVLPGGVVTVDLYDRPADDPVSFTDIVTTCVERGTATGFDHEREVPIRFAVALHEGIPVLVVFAVSHLSADYLSADLLAAELNALLRARVDRVPAPPARPAAQPVDLATFERSPQGQLLNVEAMRHLRQHLDRITPGLLPARATPVTPRFHRGELESDAMPVALRAAARRHRTTTSVLLLAVSMALLGRFCPGPVLPLDIMQSNRSTPELFHTVSSLNQAVRTAVDLPAVTFADLVERAARVMAQARAYARYDGRAAQQVIATAARSRGTDFEPGCQFNDMWSTLPRPAGRPVTDPAELDRLAAATTFGWPQTADAEGMVVFLDVRGTAERLQLSLMADTALLPPDDIRAVLFAFERVAIALATGEVTLAGMHAILDGCRTDPAGPGDPARAVSGSPTTR</sequence>
<accession>A0ABY7ZKY5</accession>
<keyword evidence="4" id="KW-1185">Reference proteome</keyword>
<feature type="domain" description="Condensation" evidence="2">
    <location>
        <begin position="63"/>
        <end position="341"/>
    </location>
</feature>
<organism evidence="3 4">
    <name type="scientific">Micromonospora cathayae</name>
    <dbReference type="NCBI Taxonomy" id="3028804"/>
    <lineage>
        <taxon>Bacteria</taxon>
        <taxon>Bacillati</taxon>
        <taxon>Actinomycetota</taxon>
        <taxon>Actinomycetes</taxon>
        <taxon>Micromonosporales</taxon>
        <taxon>Micromonosporaceae</taxon>
        <taxon>Micromonospora</taxon>
    </lineage>
</organism>
<dbReference type="SUPFAM" id="SSF52777">
    <property type="entry name" value="CoA-dependent acyltransferases"/>
    <property type="match status" value="2"/>
</dbReference>
<dbReference type="EMBL" id="CP118615">
    <property type="protein sequence ID" value="WDZ82634.1"/>
    <property type="molecule type" value="Genomic_DNA"/>
</dbReference>
<evidence type="ECO:0000313" key="4">
    <source>
        <dbReference type="Proteomes" id="UP001219605"/>
    </source>
</evidence>
<gene>
    <name evidence="3" type="ORF">PVK37_19390</name>
</gene>
<dbReference type="InterPro" id="IPR001242">
    <property type="entry name" value="Condensation_dom"/>
</dbReference>
<feature type="region of interest" description="Disordered" evidence="1">
    <location>
        <begin position="468"/>
        <end position="488"/>
    </location>
</feature>